<dbReference type="InterPro" id="IPR051462">
    <property type="entry name" value="CBS_domain-containing"/>
</dbReference>
<dbReference type="InterPro" id="IPR046342">
    <property type="entry name" value="CBS_dom_sf"/>
</dbReference>
<dbReference type="PROSITE" id="PS50042">
    <property type="entry name" value="CNMP_BINDING_3"/>
    <property type="match status" value="1"/>
</dbReference>
<feature type="domain" description="Cyclic nucleotide-binding" evidence="3">
    <location>
        <begin position="19"/>
        <end position="117"/>
    </location>
</feature>
<evidence type="ECO:0000256" key="2">
    <source>
        <dbReference type="PROSITE-ProRule" id="PRU00703"/>
    </source>
</evidence>
<dbReference type="EMBL" id="JACYXZ010000001">
    <property type="protein sequence ID" value="MBD8868973.1"/>
    <property type="molecule type" value="Genomic_DNA"/>
</dbReference>
<dbReference type="CDD" id="cd04587">
    <property type="entry name" value="CBS_pair_CAP-ED_NT_Pol-beta-like_DUF294_assoc"/>
    <property type="match status" value="1"/>
</dbReference>
<dbReference type="SUPFAM" id="SSF51206">
    <property type="entry name" value="cAMP-binding domain-like"/>
    <property type="match status" value="1"/>
</dbReference>
<dbReference type="RefSeq" id="WP_192141041.1">
    <property type="nucleotide sequence ID" value="NZ_JACYXZ010000001.1"/>
</dbReference>
<dbReference type="InterPro" id="IPR000644">
    <property type="entry name" value="CBS_dom"/>
</dbReference>
<dbReference type="Pfam" id="PF00571">
    <property type="entry name" value="CBS"/>
    <property type="match status" value="2"/>
</dbReference>
<dbReference type="SUPFAM" id="SSF54631">
    <property type="entry name" value="CBS-domain pair"/>
    <property type="match status" value="1"/>
</dbReference>
<evidence type="ECO:0000313" key="5">
    <source>
        <dbReference type="EMBL" id="MBD8868973.1"/>
    </source>
</evidence>
<dbReference type="InterPro" id="IPR018490">
    <property type="entry name" value="cNMP-bd_dom_sf"/>
</dbReference>
<dbReference type="Gene3D" id="2.60.120.10">
    <property type="entry name" value="Jelly Rolls"/>
    <property type="match status" value="1"/>
</dbReference>
<keyword evidence="2" id="KW-0129">CBS domain</keyword>
<dbReference type="PANTHER" id="PTHR48108:SF31">
    <property type="entry name" value="CBS DOMAIN AND CYCLIC NUCLEOTIDE-REGULATED NUCLEOTIDYLTRANSFERASE"/>
    <property type="match status" value="1"/>
</dbReference>
<evidence type="ECO:0000256" key="1">
    <source>
        <dbReference type="ARBA" id="ARBA00022737"/>
    </source>
</evidence>
<dbReference type="GO" id="GO:0008773">
    <property type="term" value="F:[protein-PII] uridylyltransferase activity"/>
    <property type="evidence" value="ECO:0007669"/>
    <property type="project" value="InterPro"/>
</dbReference>
<dbReference type="Pfam" id="PF03445">
    <property type="entry name" value="DUF294"/>
    <property type="match status" value="1"/>
</dbReference>
<evidence type="ECO:0000259" key="3">
    <source>
        <dbReference type="PROSITE" id="PS50042"/>
    </source>
</evidence>
<protein>
    <submittedName>
        <fullName evidence="5">Cyclic nucleotide-binding/CBS domain-containing protein</fullName>
    </submittedName>
</protein>
<sequence>MALDVELAEIRSFLAGHPPFDQLPGPVLDALPRSLAIEYFRRGTLILARGEQPTRLLVVRSGAVDVHDRDGLLVDRGGAGTCVGGRALVAGEVSHDQVSAFEDTLVLSLPAAAFETLRAAHPVLTRFFAPPDEERLGRAAVVRRAGARDGSVLRTHVRDLVRRSPVTVSGAASVTEAARVMAQERVSSLLVLVDGRLAGILTDRDLRTRVLAAGRDPGVPVAEVMTRDPVGTPPDALALDVLLELVTRNIHHLPVVSEGRPIGMVTATDLLHLEQANPVYLVGDIQRAPDEQAVARLGGRLGEVVESLVDQDASADDIGRILTLVGDAVERRLLELAEGRLGTPPVPYAWLSLGSRARREQALHADQDHALLLDDAAGAEHAAYFATLAEDVTRGLEAAGYPRCPGEVMATNPARRVPLRAWRHQFTSWLDRPSPEAVLQASIYFDLRHVHGEERLTSLLLDHVRDSARSATLFLAHLAKEAAAHPPPLGFFRGLVLEKAGAHRDTLDIKRGGAGLVVKVARVHALAVGSPATNSRTRLGDAVGAGVLSEALGADLRDAWEFLSFVRLRHQAGQVREGVEADNFVAPDELSSFEKRHLREAFAVVRTAQGALGQRHPLHAVP</sequence>
<dbReference type="PANTHER" id="PTHR48108">
    <property type="entry name" value="CBS DOMAIN-CONTAINING PROTEIN CBSX2, CHLOROPLASTIC"/>
    <property type="match status" value="1"/>
</dbReference>
<reference evidence="5" key="1">
    <citation type="submission" date="2020-09" db="EMBL/GenBank/DDBJ databases">
        <title>Nocardioides sp. strain MJB4 16S ribosomal RNA gene Genome sequencing and assembly.</title>
        <authorList>
            <person name="Kim I."/>
        </authorList>
    </citation>
    <scope>NUCLEOTIDE SEQUENCE</scope>
    <source>
        <strain evidence="5">MJB4</strain>
    </source>
</reference>
<dbReference type="Proteomes" id="UP000616839">
    <property type="component" value="Unassembled WGS sequence"/>
</dbReference>
<dbReference type="InterPro" id="IPR018821">
    <property type="entry name" value="DUF294_put_nucleoTrafse_sb-bd"/>
</dbReference>
<evidence type="ECO:0000313" key="6">
    <source>
        <dbReference type="Proteomes" id="UP000616839"/>
    </source>
</evidence>
<dbReference type="AlphaFoldDB" id="A0A927K4U3"/>
<accession>A0A927K4U3</accession>
<name>A0A927K4U3_9ACTN</name>
<dbReference type="PROSITE" id="PS51371">
    <property type="entry name" value="CBS"/>
    <property type="match status" value="2"/>
</dbReference>
<evidence type="ECO:0000259" key="4">
    <source>
        <dbReference type="PROSITE" id="PS51371"/>
    </source>
</evidence>
<dbReference type="CDD" id="cd00038">
    <property type="entry name" value="CAP_ED"/>
    <property type="match status" value="1"/>
</dbReference>
<dbReference type="InterPro" id="IPR014710">
    <property type="entry name" value="RmlC-like_jellyroll"/>
</dbReference>
<comment type="caution">
    <text evidence="5">The sequence shown here is derived from an EMBL/GenBank/DDBJ whole genome shotgun (WGS) entry which is preliminary data.</text>
</comment>
<keyword evidence="1" id="KW-0677">Repeat</keyword>
<keyword evidence="6" id="KW-1185">Reference proteome</keyword>
<proteinExistence type="predicted"/>
<dbReference type="Gene3D" id="3.10.580.10">
    <property type="entry name" value="CBS-domain"/>
    <property type="match status" value="1"/>
</dbReference>
<dbReference type="InterPro" id="IPR005105">
    <property type="entry name" value="GlnD_Uridyltrans_N"/>
</dbReference>
<gene>
    <name evidence="5" type="ORF">IE331_04985</name>
</gene>
<feature type="domain" description="CBS" evidence="4">
    <location>
        <begin position="161"/>
        <end position="217"/>
    </location>
</feature>
<dbReference type="Pfam" id="PF00027">
    <property type="entry name" value="cNMP_binding"/>
    <property type="match status" value="1"/>
</dbReference>
<dbReference type="CDD" id="cd05401">
    <property type="entry name" value="NT_GlnE_GlnD_like"/>
    <property type="match status" value="1"/>
</dbReference>
<dbReference type="InterPro" id="IPR000595">
    <property type="entry name" value="cNMP-bd_dom"/>
</dbReference>
<organism evidence="5 6">
    <name type="scientific">Nocardioides donggukensis</name>
    <dbReference type="NCBI Taxonomy" id="2774019"/>
    <lineage>
        <taxon>Bacteria</taxon>
        <taxon>Bacillati</taxon>
        <taxon>Actinomycetota</taxon>
        <taxon>Actinomycetes</taxon>
        <taxon>Propionibacteriales</taxon>
        <taxon>Nocardioidaceae</taxon>
        <taxon>Nocardioides</taxon>
    </lineage>
</organism>
<dbReference type="Pfam" id="PF10335">
    <property type="entry name" value="DUF294_C"/>
    <property type="match status" value="1"/>
</dbReference>
<dbReference type="SMART" id="SM00116">
    <property type="entry name" value="CBS"/>
    <property type="match status" value="2"/>
</dbReference>
<feature type="domain" description="CBS" evidence="4">
    <location>
        <begin position="225"/>
        <end position="281"/>
    </location>
</feature>